<dbReference type="Proteomes" id="UP000003803">
    <property type="component" value="Unassembled WGS sequence"/>
</dbReference>
<protein>
    <submittedName>
        <fullName evidence="1">Uncharacterized protein</fullName>
    </submittedName>
</protein>
<comment type="caution">
    <text evidence="1">The sequence shown here is derived from an EMBL/GenBank/DDBJ whole genome shotgun (WGS) entry which is preliminary data.</text>
</comment>
<dbReference type="RefSeq" id="WP_006877281.1">
    <property type="nucleotide sequence ID" value="NZ_DS544193.1"/>
</dbReference>
<dbReference type="AlphaFoldDB" id="B0PI05"/>
<dbReference type="HOGENOM" id="CLU_2927784_0_0_9"/>
<proteinExistence type="predicted"/>
<gene>
    <name evidence="1" type="ORF">ANACOL_04449</name>
</gene>
<name>B0PI05_9FIRM</name>
<keyword evidence="2" id="KW-1185">Reference proteome</keyword>
<evidence type="ECO:0000313" key="1">
    <source>
        <dbReference type="EMBL" id="EDS09123.1"/>
    </source>
</evidence>
<sequence length="60" mass="6997">AAAKRNWNRKIYNSRIVVGLIIRFFEYALFGWKSLPDCPRCGMMKPIELPASQEGYYDDP</sequence>
<feature type="non-terminal residue" evidence="1">
    <location>
        <position position="1"/>
    </location>
</feature>
<evidence type="ECO:0000313" key="2">
    <source>
        <dbReference type="Proteomes" id="UP000003803"/>
    </source>
</evidence>
<accession>B0PI05</accession>
<reference evidence="1" key="2">
    <citation type="submission" date="2013-09" db="EMBL/GenBank/DDBJ databases">
        <title>Draft genome sequence of Anaerotruncus colihominis(DSM 17241).</title>
        <authorList>
            <person name="Sudarsanam P."/>
            <person name="Ley R."/>
            <person name="Guruge J."/>
            <person name="Turnbaugh P.J."/>
            <person name="Mahowald M."/>
            <person name="Liep D."/>
            <person name="Gordon J."/>
        </authorList>
    </citation>
    <scope>NUCLEOTIDE SEQUENCE</scope>
    <source>
        <strain evidence="1">DSM 17241</strain>
    </source>
</reference>
<reference evidence="1" key="1">
    <citation type="submission" date="2007-11" db="EMBL/GenBank/DDBJ databases">
        <authorList>
            <person name="Fulton L."/>
            <person name="Clifton S."/>
            <person name="Fulton B."/>
            <person name="Xu J."/>
            <person name="Minx P."/>
            <person name="Pepin K.H."/>
            <person name="Johnson M."/>
            <person name="Thiruvilangam P."/>
            <person name="Bhonagiri V."/>
            <person name="Nash W.E."/>
            <person name="Mardis E.R."/>
            <person name="Wilson R.K."/>
        </authorList>
    </citation>
    <scope>NUCLEOTIDE SEQUENCE [LARGE SCALE GENOMIC DNA]</scope>
    <source>
        <strain evidence="1">DSM 17241</strain>
    </source>
</reference>
<organism evidence="1 2">
    <name type="scientific">Anaerotruncus colihominis DSM 17241</name>
    <dbReference type="NCBI Taxonomy" id="445972"/>
    <lineage>
        <taxon>Bacteria</taxon>
        <taxon>Bacillati</taxon>
        <taxon>Bacillota</taxon>
        <taxon>Clostridia</taxon>
        <taxon>Eubacteriales</taxon>
        <taxon>Oscillospiraceae</taxon>
        <taxon>Anaerotruncus</taxon>
    </lineage>
</organism>
<dbReference type="EMBL" id="ABGD02000034">
    <property type="protein sequence ID" value="EDS09123.1"/>
    <property type="molecule type" value="Genomic_DNA"/>
</dbReference>